<evidence type="ECO:0000313" key="2">
    <source>
        <dbReference type="EMBL" id="UWZ35151.1"/>
    </source>
</evidence>
<sequence>MELRTDRQALLRNAIDLAGRGWPVFLLGRTKRPVANCDACHNAGSDHDREACACLLCHGLYAATTDPDRIAAMMAAQPGGMLAVRTGAVSGLVVIDIDPAHGGRVDPVVMPETACVVTGSGGWHLYYRHPGSAVPCSQGRIDAGVDVRGDGGYVVAPPSVHPRTGRPYRWLDTRPVVEMPPPLIAACYPPPAVPSTTRPPSTTWGGGISSPDALLDALLDSVRRAPKGRRRATLYGCARGVARMVAADALSLADAMAALTDVGLAAGQTERDTRAAILGGFRDEGVPA</sequence>
<proteinExistence type="predicted"/>
<dbReference type="SUPFAM" id="SSF56747">
    <property type="entry name" value="Prim-pol domain"/>
    <property type="match status" value="1"/>
</dbReference>
<dbReference type="EMBL" id="CP073721">
    <property type="protein sequence ID" value="UWZ35151.1"/>
    <property type="molecule type" value="Genomic_DNA"/>
</dbReference>
<name>A0ABY5YZG0_9ACTN</name>
<evidence type="ECO:0000313" key="3">
    <source>
        <dbReference type="Proteomes" id="UP001058271"/>
    </source>
</evidence>
<dbReference type="SMART" id="SM00943">
    <property type="entry name" value="Prim-Pol"/>
    <property type="match status" value="1"/>
</dbReference>
<protein>
    <submittedName>
        <fullName evidence="2">Bifunctional DNA primase/polymerase</fullName>
    </submittedName>
</protein>
<dbReference type="InterPro" id="IPR015330">
    <property type="entry name" value="DNA_primase/pol_bifunc_N"/>
</dbReference>
<evidence type="ECO:0000259" key="1">
    <source>
        <dbReference type="SMART" id="SM00943"/>
    </source>
</evidence>
<organism evidence="2 3">
    <name type="scientific">Dactylosporangium roseum</name>
    <dbReference type="NCBI Taxonomy" id="47989"/>
    <lineage>
        <taxon>Bacteria</taxon>
        <taxon>Bacillati</taxon>
        <taxon>Actinomycetota</taxon>
        <taxon>Actinomycetes</taxon>
        <taxon>Micromonosporales</taxon>
        <taxon>Micromonosporaceae</taxon>
        <taxon>Dactylosporangium</taxon>
    </lineage>
</organism>
<keyword evidence="3" id="KW-1185">Reference proteome</keyword>
<feature type="domain" description="DNA primase/polymerase bifunctional N-terminal" evidence="1">
    <location>
        <begin position="14"/>
        <end position="187"/>
    </location>
</feature>
<dbReference type="Pfam" id="PF09250">
    <property type="entry name" value="Prim-Pol"/>
    <property type="match status" value="1"/>
</dbReference>
<gene>
    <name evidence="2" type="ORF">Drose_28920</name>
</gene>
<reference evidence="2" key="1">
    <citation type="submission" date="2021-04" db="EMBL/GenBank/DDBJ databases">
        <title>Biosynthetic gene clusters of Dactylosporangioum roseum.</title>
        <authorList>
            <person name="Hartkoorn R.C."/>
            <person name="Beaudoing E."/>
            <person name="Hot D."/>
            <person name="Moureu S."/>
        </authorList>
    </citation>
    <scope>NUCLEOTIDE SEQUENCE</scope>
    <source>
        <strain evidence="2">NRRL B-16295</strain>
    </source>
</reference>
<dbReference type="CDD" id="cd04859">
    <property type="entry name" value="Prim_Pol"/>
    <property type="match status" value="1"/>
</dbReference>
<dbReference type="RefSeq" id="WP_260724494.1">
    <property type="nucleotide sequence ID" value="NZ_BAAABS010000060.1"/>
</dbReference>
<dbReference type="Proteomes" id="UP001058271">
    <property type="component" value="Chromosome"/>
</dbReference>
<accession>A0ABY5YZG0</accession>